<comment type="caution">
    <text evidence="7">The sequence shown here is derived from an EMBL/GenBank/DDBJ whole genome shotgun (WGS) entry which is preliminary data.</text>
</comment>
<dbReference type="GO" id="GO:0005778">
    <property type="term" value="C:peroxisomal membrane"/>
    <property type="evidence" value="ECO:0007669"/>
    <property type="project" value="UniProtKB-SubCell"/>
</dbReference>
<dbReference type="AlphaFoldDB" id="A0A0A8L8G8"/>
<evidence type="ECO:0000259" key="6">
    <source>
        <dbReference type="SMART" id="SM00693"/>
    </source>
</evidence>
<protein>
    <submittedName>
        <fullName evidence="7">WGS project CCBQ000000000 data, contig 00006</fullName>
    </submittedName>
</protein>
<dbReference type="OrthoDB" id="5586090at2759"/>
<sequence length="119" mass="14238">MLVLQDPTTIDPESDYIHVKIIEYNLDENERKWKQEGWTPKLLPYERSHFCNSISLAPSVSPWKFHEDLPTEWIWVDSTWVPGSWQYCDAQWEPLGLNDSIASFTRRRVWKRKAFKILT</sequence>
<feature type="domain" description="Peroxin/Ferlin" evidence="6">
    <location>
        <begin position="19"/>
        <end position="83"/>
    </location>
</feature>
<evidence type="ECO:0000256" key="3">
    <source>
        <dbReference type="ARBA" id="ARBA00022989"/>
    </source>
</evidence>
<keyword evidence="4" id="KW-0472">Membrane</keyword>
<dbReference type="EMBL" id="CCBQ010000043">
    <property type="protein sequence ID" value="CDO95194.1"/>
    <property type="molecule type" value="Genomic_DNA"/>
</dbReference>
<dbReference type="GO" id="GO:0007031">
    <property type="term" value="P:peroxisome organization"/>
    <property type="evidence" value="ECO:0007669"/>
    <property type="project" value="TreeGrafter"/>
</dbReference>
<dbReference type="InterPro" id="IPR052646">
    <property type="entry name" value="Peroxisomal_PEX28-32"/>
</dbReference>
<evidence type="ECO:0000313" key="8">
    <source>
        <dbReference type="Proteomes" id="UP000031516"/>
    </source>
</evidence>
<keyword evidence="2" id="KW-0812">Transmembrane</keyword>
<gene>
    <name evidence="7" type="ORF">KLDO_g3441</name>
</gene>
<keyword evidence="8" id="KW-1185">Reference proteome</keyword>
<evidence type="ECO:0000256" key="4">
    <source>
        <dbReference type="ARBA" id="ARBA00023136"/>
    </source>
</evidence>
<dbReference type="PANTHER" id="PTHR31679:SF3">
    <property type="entry name" value="PEROXISOMAL MEMBRANE PROTEIN PEX32"/>
    <property type="match status" value="1"/>
</dbReference>
<dbReference type="Pfam" id="PF06398">
    <property type="entry name" value="Pex24p"/>
    <property type="match status" value="1"/>
</dbReference>
<evidence type="ECO:0000256" key="2">
    <source>
        <dbReference type="ARBA" id="ARBA00022692"/>
    </source>
</evidence>
<comment type="subcellular location">
    <subcellularLocation>
        <location evidence="1">Peroxisome membrane</location>
        <topology evidence="1">Multi-pass membrane protein</topology>
    </subcellularLocation>
</comment>
<organism evidence="7 8">
    <name type="scientific">Kluyveromyces dobzhanskii CBS 2104</name>
    <dbReference type="NCBI Taxonomy" id="1427455"/>
    <lineage>
        <taxon>Eukaryota</taxon>
        <taxon>Fungi</taxon>
        <taxon>Dikarya</taxon>
        <taxon>Ascomycota</taxon>
        <taxon>Saccharomycotina</taxon>
        <taxon>Saccharomycetes</taxon>
        <taxon>Saccharomycetales</taxon>
        <taxon>Saccharomycetaceae</taxon>
        <taxon>Kluyveromyces</taxon>
    </lineage>
</organism>
<keyword evidence="5" id="KW-0576">Peroxisome</keyword>
<name>A0A0A8L8G8_9SACH</name>
<keyword evidence="3" id="KW-1133">Transmembrane helix</keyword>
<dbReference type="Proteomes" id="UP000031516">
    <property type="component" value="Unassembled WGS sequence"/>
</dbReference>
<evidence type="ECO:0000256" key="5">
    <source>
        <dbReference type="ARBA" id="ARBA00023140"/>
    </source>
</evidence>
<reference evidence="7 8" key="1">
    <citation type="submission" date="2014-03" db="EMBL/GenBank/DDBJ databases">
        <title>The genome of Kluyveromyces dobzhanskii.</title>
        <authorList>
            <person name="Nystedt B."/>
            <person name="Astrom S."/>
        </authorList>
    </citation>
    <scope>NUCLEOTIDE SEQUENCE [LARGE SCALE GENOMIC DNA]</scope>
    <source>
        <strain evidence="7 8">CBS 2104</strain>
    </source>
</reference>
<evidence type="ECO:0000256" key="1">
    <source>
        <dbReference type="ARBA" id="ARBA00004585"/>
    </source>
</evidence>
<dbReference type="InterPro" id="IPR006614">
    <property type="entry name" value="Peroxin/Ferlin"/>
</dbReference>
<accession>A0A0A8L8G8</accession>
<dbReference type="InterPro" id="IPR010482">
    <property type="entry name" value="TECPR1-like_DysF"/>
</dbReference>
<evidence type="ECO:0000313" key="7">
    <source>
        <dbReference type="EMBL" id="CDO95194.1"/>
    </source>
</evidence>
<dbReference type="PANTHER" id="PTHR31679">
    <property type="entry name" value="PEROXISOMAL MEMBRANE PROTEIN PEX30-RELATED"/>
    <property type="match status" value="1"/>
</dbReference>
<proteinExistence type="predicted"/>
<dbReference type="SMART" id="SM00693">
    <property type="entry name" value="DysFN"/>
    <property type="match status" value="1"/>
</dbReference>